<dbReference type="InterPro" id="IPR000873">
    <property type="entry name" value="AMP-dep_synth/lig_dom"/>
</dbReference>
<evidence type="ECO:0000256" key="2">
    <source>
        <dbReference type="ARBA" id="ARBA00022450"/>
    </source>
</evidence>
<keyword evidence="4" id="KW-0808">Transferase</keyword>
<dbReference type="Gene3D" id="3.40.47.10">
    <property type="match status" value="1"/>
</dbReference>
<dbReference type="InterPro" id="IPR020841">
    <property type="entry name" value="PKS_Beta-ketoAc_synthase_dom"/>
</dbReference>
<dbReference type="CDD" id="cd00833">
    <property type="entry name" value="PKS"/>
    <property type="match status" value="1"/>
</dbReference>
<dbReference type="FunFam" id="2.30.38.10:FF:000001">
    <property type="entry name" value="Non-ribosomal peptide synthetase PvdI"/>
    <property type="match status" value="1"/>
</dbReference>
<dbReference type="SUPFAM" id="SSF47336">
    <property type="entry name" value="ACP-like"/>
    <property type="match status" value="2"/>
</dbReference>
<dbReference type="Gene3D" id="3.30.559.30">
    <property type="entry name" value="Nonribosomal peptide synthetase, condensation domain"/>
    <property type="match status" value="2"/>
</dbReference>
<dbReference type="PROSITE" id="PS52004">
    <property type="entry name" value="KS3_2"/>
    <property type="match status" value="1"/>
</dbReference>
<dbReference type="GO" id="GO:0031177">
    <property type="term" value="F:phosphopantetheine binding"/>
    <property type="evidence" value="ECO:0007669"/>
    <property type="project" value="InterPro"/>
</dbReference>
<dbReference type="SMART" id="SM00827">
    <property type="entry name" value="PKS_AT"/>
    <property type="match status" value="1"/>
</dbReference>
<dbReference type="SUPFAM" id="SSF53901">
    <property type="entry name" value="Thiolase-like"/>
    <property type="match status" value="1"/>
</dbReference>
<dbReference type="Pfam" id="PF16197">
    <property type="entry name" value="KAsynt_C_assoc"/>
    <property type="match status" value="1"/>
</dbReference>
<reference evidence="8" key="1">
    <citation type="submission" date="2022-06" db="EMBL/GenBank/DDBJ databases">
        <title>Genomic Encyclopedia of Archaeal and Bacterial Type Strains, Phase II (KMG-II): from individual species to whole genera.</title>
        <authorList>
            <person name="Goeker M."/>
        </authorList>
    </citation>
    <scope>NUCLEOTIDE SEQUENCE</scope>
    <source>
        <strain evidence="8">DSM 43935</strain>
    </source>
</reference>
<dbReference type="InterPro" id="IPR023213">
    <property type="entry name" value="CAT-like_dom_sf"/>
</dbReference>
<dbReference type="NCBIfam" id="TIGR01733">
    <property type="entry name" value="AA-adenyl-dom"/>
    <property type="match status" value="1"/>
</dbReference>
<dbReference type="InterPro" id="IPR020845">
    <property type="entry name" value="AMP-binding_CS"/>
</dbReference>
<dbReference type="EMBL" id="JAMTCK010000014">
    <property type="protein sequence ID" value="MCP2168576.1"/>
    <property type="molecule type" value="Genomic_DNA"/>
</dbReference>
<dbReference type="Pfam" id="PF00109">
    <property type="entry name" value="ketoacyl-synt"/>
    <property type="match status" value="1"/>
</dbReference>
<dbReference type="Pfam" id="PF00668">
    <property type="entry name" value="Condensation"/>
    <property type="match status" value="2"/>
</dbReference>
<dbReference type="Pfam" id="PF02801">
    <property type="entry name" value="Ketoacyl-synt_C"/>
    <property type="match status" value="1"/>
</dbReference>
<comment type="caution">
    <text evidence="8">The sequence shown here is derived from an EMBL/GenBank/DDBJ whole genome shotgun (WGS) entry which is preliminary data.</text>
</comment>
<dbReference type="SMART" id="SM01294">
    <property type="entry name" value="PKS_PP_betabranch"/>
    <property type="match status" value="1"/>
</dbReference>
<dbReference type="InterPro" id="IPR010071">
    <property type="entry name" value="AA_adenyl_dom"/>
</dbReference>
<dbReference type="Proteomes" id="UP001206128">
    <property type="component" value="Unassembled WGS sequence"/>
</dbReference>
<dbReference type="InterPro" id="IPR014043">
    <property type="entry name" value="Acyl_transferase_dom"/>
</dbReference>
<keyword evidence="3" id="KW-0597">Phosphoprotein</keyword>
<dbReference type="Gene3D" id="3.40.366.10">
    <property type="entry name" value="Malonyl-Coenzyme A Acyl Carrier Protein, domain 2"/>
    <property type="match status" value="1"/>
</dbReference>
<dbReference type="SUPFAM" id="SSF52151">
    <property type="entry name" value="FabD/lysophospholipase-like"/>
    <property type="match status" value="1"/>
</dbReference>
<dbReference type="GO" id="GO:0006633">
    <property type="term" value="P:fatty acid biosynthetic process"/>
    <property type="evidence" value="ECO:0007669"/>
    <property type="project" value="InterPro"/>
</dbReference>
<dbReference type="SUPFAM" id="SSF52777">
    <property type="entry name" value="CoA-dependent acyltransferases"/>
    <property type="match status" value="4"/>
</dbReference>
<dbReference type="FunFam" id="3.40.50.12780:FF:000012">
    <property type="entry name" value="Non-ribosomal peptide synthetase"/>
    <property type="match status" value="1"/>
</dbReference>
<dbReference type="Gene3D" id="3.30.300.30">
    <property type="match status" value="1"/>
</dbReference>
<dbReference type="Pfam" id="PF13193">
    <property type="entry name" value="AMP-binding_C"/>
    <property type="match status" value="1"/>
</dbReference>
<dbReference type="InterPro" id="IPR006162">
    <property type="entry name" value="Ppantetheine_attach_site"/>
</dbReference>
<dbReference type="SUPFAM" id="SSF55048">
    <property type="entry name" value="Probable ACP-binding domain of malonyl-CoA ACP transacylase"/>
    <property type="match status" value="1"/>
</dbReference>
<dbReference type="InterPro" id="IPR032821">
    <property type="entry name" value="PKS_assoc"/>
</dbReference>
<protein>
    <submittedName>
        <fullName evidence="8">Amino acid adenylation domain-containing protein</fullName>
    </submittedName>
</protein>
<evidence type="ECO:0000259" key="7">
    <source>
        <dbReference type="PROSITE" id="PS52004"/>
    </source>
</evidence>
<dbReference type="Gene3D" id="1.10.1200.10">
    <property type="entry name" value="ACP-like"/>
    <property type="match status" value="1"/>
</dbReference>
<dbReference type="Pfam" id="PF00698">
    <property type="entry name" value="Acyl_transf_1"/>
    <property type="match status" value="1"/>
</dbReference>
<proteinExistence type="inferred from homology"/>
<dbReference type="InterPro" id="IPR050091">
    <property type="entry name" value="PKS_NRPS_Biosynth_Enz"/>
</dbReference>
<dbReference type="PROSITE" id="PS00606">
    <property type="entry name" value="KS3_1"/>
    <property type="match status" value="1"/>
</dbReference>
<dbReference type="FunFam" id="1.10.1200.10:FF:000016">
    <property type="entry name" value="Non-ribosomal peptide synthase"/>
    <property type="match status" value="1"/>
</dbReference>
<comment type="similarity">
    <text evidence="5">In the C-terminal section; belongs to the NRP synthetase family.</text>
</comment>
<dbReference type="Gene3D" id="3.40.50.1820">
    <property type="entry name" value="alpha/beta hydrolase"/>
    <property type="match status" value="1"/>
</dbReference>
<dbReference type="InterPro" id="IPR001227">
    <property type="entry name" value="Ac_transferase_dom_sf"/>
</dbReference>
<dbReference type="InterPro" id="IPR014031">
    <property type="entry name" value="Ketoacyl_synth_C"/>
</dbReference>
<feature type="domain" description="Ketosynthase family 3 (KS3)" evidence="7">
    <location>
        <begin position="18"/>
        <end position="417"/>
    </location>
</feature>
<dbReference type="InterPro" id="IPR009081">
    <property type="entry name" value="PP-bd_ACP"/>
</dbReference>
<evidence type="ECO:0000313" key="9">
    <source>
        <dbReference type="Proteomes" id="UP001206128"/>
    </source>
</evidence>
<evidence type="ECO:0000259" key="6">
    <source>
        <dbReference type="PROSITE" id="PS50075"/>
    </source>
</evidence>
<dbReference type="PROSITE" id="PS00455">
    <property type="entry name" value="AMP_BINDING"/>
    <property type="match status" value="1"/>
</dbReference>
<dbReference type="GO" id="GO:0004312">
    <property type="term" value="F:fatty acid synthase activity"/>
    <property type="evidence" value="ECO:0007669"/>
    <property type="project" value="TreeGrafter"/>
</dbReference>
<feature type="domain" description="Carrier" evidence="6">
    <location>
        <begin position="852"/>
        <end position="927"/>
    </location>
</feature>
<dbReference type="InterPro" id="IPR029058">
    <property type="entry name" value="AB_hydrolase_fold"/>
</dbReference>
<dbReference type="Pfam" id="PF00550">
    <property type="entry name" value="PP-binding"/>
    <property type="match status" value="2"/>
</dbReference>
<dbReference type="InterPro" id="IPR020806">
    <property type="entry name" value="PKS_PP-bd"/>
</dbReference>
<dbReference type="SMART" id="SM00823">
    <property type="entry name" value="PKS_PP"/>
    <property type="match status" value="2"/>
</dbReference>
<dbReference type="CDD" id="cd19531">
    <property type="entry name" value="LCL_NRPS-like"/>
    <property type="match status" value="1"/>
</dbReference>
<evidence type="ECO:0000256" key="1">
    <source>
        <dbReference type="ARBA" id="ARBA00001957"/>
    </source>
</evidence>
<dbReference type="InterPro" id="IPR045851">
    <property type="entry name" value="AMP-bd_C_sf"/>
</dbReference>
<organism evidence="8 9">
    <name type="scientific">Goodfellowiella coeruleoviolacea</name>
    <dbReference type="NCBI Taxonomy" id="334858"/>
    <lineage>
        <taxon>Bacteria</taxon>
        <taxon>Bacillati</taxon>
        <taxon>Actinomycetota</taxon>
        <taxon>Actinomycetes</taxon>
        <taxon>Pseudonocardiales</taxon>
        <taxon>Pseudonocardiaceae</taxon>
        <taxon>Goodfellowiella</taxon>
    </lineage>
</organism>
<comment type="cofactor">
    <cofactor evidence="1">
        <name>pantetheine 4'-phosphate</name>
        <dbReference type="ChEBI" id="CHEBI:47942"/>
    </cofactor>
</comment>
<dbReference type="PROSITE" id="PS00012">
    <property type="entry name" value="PHOSPHOPANTETHEINE"/>
    <property type="match status" value="2"/>
</dbReference>
<dbReference type="Gene3D" id="3.40.50.12780">
    <property type="entry name" value="N-terminal domain of ligase-like"/>
    <property type="match status" value="1"/>
</dbReference>
<dbReference type="InterPro" id="IPR016036">
    <property type="entry name" value="Malonyl_transacylase_ACP-bd"/>
</dbReference>
<dbReference type="GO" id="GO:0004315">
    <property type="term" value="F:3-oxoacyl-[acyl-carrier-protein] synthase activity"/>
    <property type="evidence" value="ECO:0007669"/>
    <property type="project" value="InterPro"/>
</dbReference>
<evidence type="ECO:0000256" key="3">
    <source>
        <dbReference type="ARBA" id="ARBA00022553"/>
    </source>
</evidence>
<dbReference type="PANTHER" id="PTHR43775">
    <property type="entry name" value="FATTY ACID SYNTHASE"/>
    <property type="match status" value="1"/>
</dbReference>
<dbReference type="PROSITE" id="PS50075">
    <property type="entry name" value="CARRIER"/>
    <property type="match status" value="2"/>
</dbReference>
<keyword evidence="9" id="KW-1185">Reference proteome</keyword>
<gene>
    <name evidence="8" type="ORF">LX83_005454</name>
</gene>
<dbReference type="InterPro" id="IPR025110">
    <property type="entry name" value="AMP-bd_C"/>
</dbReference>
<dbReference type="SUPFAM" id="SSF56801">
    <property type="entry name" value="Acetyl-CoA synthetase-like"/>
    <property type="match status" value="1"/>
</dbReference>
<dbReference type="CDD" id="cd05930">
    <property type="entry name" value="A_NRPS"/>
    <property type="match status" value="1"/>
</dbReference>
<evidence type="ECO:0000313" key="8">
    <source>
        <dbReference type="EMBL" id="MCP2168576.1"/>
    </source>
</evidence>
<evidence type="ECO:0000256" key="5">
    <source>
        <dbReference type="ARBA" id="ARBA00029443"/>
    </source>
</evidence>
<dbReference type="InterPro" id="IPR014030">
    <property type="entry name" value="Ketoacyl_synth_N"/>
</dbReference>
<dbReference type="Gene3D" id="3.30.70.3290">
    <property type="match status" value="1"/>
</dbReference>
<name>A0AAE3KHS7_9PSEU</name>
<dbReference type="GO" id="GO:0005886">
    <property type="term" value="C:plasma membrane"/>
    <property type="evidence" value="ECO:0007669"/>
    <property type="project" value="TreeGrafter"/>
</dbReference>
<dbReference type="RefSeq" id="WP_253776548.1">
    <property type="nucleotide sequence ID" value="NZ_JAMTCK010000014.1"/>
</dbReference>
<accession>A0AAE3KHS7</accession>
<dbReference type="InterPro" id="IPR042099">
    <property type="entry name" value="ANL_N_sf"/>
</dbReference>
<dbReference type="InterPro" id="IPR018201">
    <property type="entry name" value="Ketoacyl_synth_AS"/>
</dbReference>
<dbReference type="GO" id="GO:0005737">
    <property type="term" value="C:cytoplasm"/>
    <property type="evidence" value="ECO:0007669"/>
    <property type="project" value="TreeGrafter"/>
</dbReference>
<dbReference type="InterPro" id="IPR016035">
    <property type="entry name" value="Acyl_Trfase/lysoPLipase"/>
</dbReference>
<keyword evidence="2" id="KW-0596">Phosphopantetheine</keyword>
<dbReference type="GO" id="GO:0071770">
    <property type="term" value="P:DIM/DIP cell wall layer assembly"/>
    <property type="evidence" value="ECO:0007669"/>
    <property type="project" value="TreeGrafter"/>
</dbReference>
<dbReference type="InterPro" id="IPR036736">
    <property type="entry name" value="ACP-like_sf"/>
</dbReference>
<sequence>MTTHLPSAEPARDDTAGLDAIAVIGMAGRFPGAQDVAAFWANLLAGVDSVTEAPDGQPRGQLADADHFDAGFFGFSPLDAERTDPQHRVFLECVHAALEDAGHGDPAHRPVTGLYAGSSLSTYLLDVLASPRHTADLDESQLVIGCDKDYLATRVAHRLDLRGPAVVVQSACSTSLVAVHLAGQALLAGECDLAVAGGVSVRGGGSGARPTRADGMVSPDGRCRAFDADATGMVSGDGVGAVVLRRLDDALAAGDRVLALIRGSAVNNDGGLKAGYTAPSVRGQVEVIRAAHAAGGTDPARVGYVEAHGTGTRLGDPIEVAALAEALAAGPECVLGSVKTNIGHLDAAAGIASLIKAVQAVRTGVVPATLHFRTANPELGLARTRFRVSARPREWSGLAGVSSFGIGGTNAHVVLERAPAPPAADSHRPWQLVPLSARTPEALAEAAERVADALSDLDGPEFADAAHTLQTGRQPFPVRLTVVARTGAEAAERLRAARPSTMEDKPGVAFLFSGQGSQYPGMAAGLRATEPVFRAEFDACLALAADHGVDLRAALADAELLRRTEFTQPALFAVEYALARLWRSWGVTPSVVLGHSVGELVAACVAGVLDRDDAMALVVARGRAMAACPPGAMLAVGTGELGELPAGVEIAAVNAPSQTTVAGPEAAIAAFAEHWAARGVRTRRLRTSHAFHSSAMTPAAAELAAAAATLPHAAPRIPVCSTMTGAPISEITPDYWGAQLRSPVRFADAVAAVRGLPLVEIGPGRALAELTGARPSLPGAGGGDDLGTLLAAAGALWRAGVPLRWAGLHHGQRRRRTGLPGYAFQRTRYSVREGDAPATVLPPPAPVPAESAAASGTEQVVAAVWERLLGVSGITRDQSFFQLGGHSLVGMRVLDELAAKFGVRLPVASLYDHPTLGELAEAIDRAAAHAADQPADELPIPAGPVDGAPLSPTQERFWLRQQAAPEDVAGNVFVAVRLRGRLDVAALERACTALVQRHAVLRARFVDTAEGLRQVVPDTAELVPRRVRTDDLAAVALAEAERPFELTTQPPVRAVLVELSDGDHALLLTLHHIATDAASNTVLLQDLAACYAAEARGERPQHAEPELQFADYARWLRDRMAEGAHARAEQHWRNTLAGLSGTVELPVDRPAGTTVHSGRLTHRITGLAELDAHCAATGAPLFAGLLAAFQVLLSRCGAGERFVVGVPVTGRHRPELVGVVGPLFSTVPMVADLTGAPGFAELVDRVRAAAASAFEHAAVPAEQFLTGGYDVLFALQDAPAPSIDLPGLTVRPLELGRGTAQCALTLSVVRDGADLAVLVDYDTVRFDRASVEDLLARYARLLRVLPGWAAPVDRVPLLTAEERARALASLADATAWPWADRPVHALVAAQAERTPAATAVVCGDTRLSYAELWQRVLVEAAGLRAAGVRRGEVVAVCLPRSAELVVALLAVLASGAAFLPLDPAHPAERRRQMLADSGARRLIGDESGVDGVDGVVRHVPATGGGELPEVGAEDVAYLMYTSGSTGTPKGVTVPHAGVSADLAWRHALTGLGPGDRLLHTVSVAFDPSVWQLFGPLATGAAVVIATREQAADPAEVVRLIGAHAITVADFVPAQLGRALDAADDELRTLRHVFCGGERLGADLVARFHQRTAARLHNQYGPTEATIDTTSHPLERDRAETEVPIGRPVAGKRVYVLDAHGEPVPPRVVGELWIGGTGLAHGYAGAPGQTADRFRPDPFGAPGSRVYRSGDLARYRPDGTLEFAGRADGQVKVNGVRVEPAEIERVLRAHPAVAEAVVVARPVHGVPALTAYVTASGPLDVGELRPFVAGRLPAAFVPAHVVAVAELPLSPTGKVDLAALPEVVPDTGGRPPRPGTEAELAALWARALGRDEVAADADFFQLGGDSLIAVRIVRAIRERFGVAVSVGDFFAAATVERVADAITASTVDTPVLARRSTPDAPLSWAQQRLTAVPAGPAAELELSALITGAVDEDALADALTAVVARHEALRVVVDGDRQRPADPYPVLGAGEGLSPATGRLLAAELSTVDGGHRLTLRAHRIAVDGASAGLLAADLAALYRARLSGAPDGLPALRLHHPDFAAWERSWLTPAVVQAALRDWLAEAPIPEVLPVLGPGPRLARQHVLDERRSARLARAAREHGVPVRSLLLALLADAARDTTGPLPIAVPVTGRTEPGLDGVVGRFVNLAVVRPTPAAAGRAERIGQTHAEVLAAYQRQRLLPHTALAEAVALPLMADLADPAPDLGPGLVAEPPREHWTDFGLALQAHHIGHRLELVMLYDARIGGAAVALADALFAHLDEVTR</sequence>
<dbReference type="GO" id="GO:0044550">
    <property type="term" value="P:secondary metabolite biosynthetic process"/>
    <property type="evidence" value="ECO:0007669"/>
    <property type="project" value="UniProtKB-ARBA"/>
</dbReference>
<feature type="domain" description="Carrier" evidence="6">
    <location>
        <begin position="1870"/>
        <end position="1945"/>
    </location>
</feature>
<dbReference type="PANTHER" id="PTHR43775:SF37">
    <property type="entry name" value="SI:DKEY-61P9.11"/>
    <property type="match status" value="1"/>
</dbReference>
<dbReference type="InterPro" id="IPR016039">
    <property type="entry name" value="Thiolase-like"/>
</dbReference>
<dbReference type="InterPro" id="IPR001242">
    <property type="entry name" value="Condensation_dom"/>
</dbReference>
<dbReference type="Gene3D" id="3.30.559.10">
    <property type="entry name" value="Chloramphenicol acetyltransferase-like domain"/>
    <property type="match status" value="3"/>
</dbReference>
<evidence type="ECO:0000256" key="4">
    <source>
        <dbReference type="ARBA" id="ARBA00022679"/>
    </source>
</evidence>
<dbReference type="Pfam" id="PF00501">
    <property type="entry name" value="AMP-binding"/>
    <property type="match status" value="1"/>
</dbReference>
<dbReference type="SMART" id="SM00825">
    <property type="entry name" value="PKS_KS"/>
    <property type="match status" value="1"/>
</dbReference>